<accession>A0A1B0G5B2</accession>
<dbReference type="Gene3D" id="3.30.750.160">
    <property type="match status" value="1"/>
</dbReference>
<protein>
    <recommendedName>
        <fullName evidence="1">DUF4743 domain-containing protein</fullName>
    </recommendedName>
</protein>
<proteinExistence type="predicted"/>
<dbReference type="Proteomes" id="UP000092444">
    <property type="component" value="Unassembled WGS sequence"/>
</dbReference>
<reference evidence="2" key="1">
    <citation type="submission" date="2020-05" db="UniProtKB">
        <authorList>
            <consortium name="EnsemblMetazoa"/>
        </authorList>
    </citation>
    <scope>IDENTIFICATION</scope>
    <source>
        <strain evidence="2">Yale</strain>
    </source>
</reference>
<organism evidence="2 3">
    <name type="scientific">Glossina morsitans morsitans</name>
    <name type="common">Savannah tsetse fly</name>
    <dbReference type="NCBI Taxonomy" id="37546"/>
    <lineage>
        <taxon>Eukaryota</taxon>
        <taxon>Metazoa</taxon>
        <taxon>Ecdysozoa</taxon>
        <taxon>Arthropoda</taxon>
        <taxon>Hexapoda</taxon>
        <taxon>Insecta</taxon>
        <taxon>Pterygota</taxon>
        <taxon>Neoptera</taxon>
        <taxon>Endopterygota</taxon>
        <taxon>Diptera</taxon>
        <taxon>Brachycera</taxon>
        <taxon>Muscomorpha</taxon>
        <taxon>Hippoboscoidea</taxon>
        <taxon>Glossinidae</taxon>
        <taxon>Glossina</taxon>
    </lineage>
</organism>
<name>A0A1B0G5B2_GLOMM</name>
<dbReference type="EnsemblMetazoa" id="GMOY008508-RA">
    <property type="protein sequence ID" value="GMOY008508-PA"/>
    <property type="gene ID" value="GMOY008508"/>
</dbReference>
<dbReference type="VEuPathDB" id="VectorBase:GMOY008508"/>
<evidence type="ECO:0000259" key="1">
    <source>
        <dbReference type="Pfam" id="PF15916"/>
    </source>
</evidence>
<evidence type="ECO:0000313" key="3">
    <source>
        <dbReference type="Proteomes" id="UP000092444"/>
    </source>
</evidence>
<sequence length="94" mass="11155">FQKGDIRPFLVEGQQVGLIKSDVIKQLNKYPEVFCIRDCEYTKQGIVELNPAFRDYSERTEKLDKVLRELRSKGLFSALQGWREEVRHLYKLCF</sequence>
<dbReference type="Pfam" id="PF15916">
    <property type="entry name" value="DUF4743"/>
    <property type="match status" value="1"/>
</dbReference>
<dbReference type="AlphaFoldDB" id="A0A1B0G5B2"/>
<dbReference type="STRING" id="37546.A0A1B0G5B2"/>
<dbReference type="InterPro" id="IPR031804">
    <property type="entry name" value="DUF4743"/>
</dbReference>
<keyword evidence="3" id="KW-1185">Reference proteome</keyword>
<dbReference type="EMBL" id="CCAG010008876">
    <property type="status" value="NOT_ANNOTATED_CDS"/>
    <property type="molecule type" value="Genomic_DNA"/>
</dbReference>
<evidence type="ECO:0000313" key="2">
    <source>
        <dbReference type="EnsemblMetazoa" id="GMOY008508-PA"/>
    </source>
</evidence>
<feature type="domain" description="DUF4743" evidence="1">
    <location>
        <begin position="2"/>
        <end position="86"/>
    </location>
</feature>